<feature type="binding site" evidence="5">
    <location>
        <position position="125"/>
    </location>
    <ligand>
        <name>ATP</name>
        <dbReference type="ChEBI" id="CHEBI:30616"/>
    </ligand>
</feature>
<keyword evidence="10" id="KW-1185">Reference proteome</keyword>
<dbReference type="SMART" id="SM00387">
    <property type="entry name" value="HATPase_c"/>
    <property type="match status" value="1"/>
</dbReference>
<accession>A0A151ZK36</accession>
<feature type="binding site" evidence="5">
    <location>
        <begin position="169"/>
        <end position="174"/>
    </location>
    <ligand>
        <name>ATP</name>
        <dbReference type="ChEBI" id="CHEBI:30616"/>
    </ligand>
</feature>
<keyword evidence="9" id="KW-0346">Stress response</keyword>
<dbReference type="HAMAP" id="MF_00505">
    <property type="entry name" value="HSP90"/>
    <property type="match status" value="1"/>
</dbReference>
<feature type="binding site" evidence="5">
    <location>
        <position position="81"/>
    </location>
    <ligand>
        <name>ATP</name>
        <dbReference type="ChEBI" id="CHEBI:30616"/>
    </ligand>
</feature>
<dbReference type="InterPro" id="IPR020568">
    <property type="entry name" value="Ribosomal_Su5_D2-typ_SF"/>
</dbReference>
<dbReference type="Gene3D" id="3.30.565.10">
    <property type="entry name" value="Histidine kinase-like ATPase, C-terminal domain"/>
    <property type="match status" value="1"/>
</dbReference>
<dbReference type="Pfam" id="PF00183">
    <property type="entry name" value="HSP90"/>
    <property type="match status" value="1"/>
</dbReference>
<feature type="binding site" evidence="5">
    <location>
        <position position="422"/>
    </location>
    <ligand>
        <name>ATP</name>
        <dbReference type="ChEBI" id="CHEBI:30616"/>
    </ligand>
</feature>
<dbReference type="NCBIfam" id="NF003555">
    <property type="entry name" value="PRK05218.1"/>
    <property type="match status" value="1"/>
</dbReference>
<dbReference type="PANTHER" id="PTHR11528">
    <property type="entry name" value="HEAT SHOCK PROTEIN 90 FAMILY MEMBER"/>
    <property type="match status" value="1"/>
</dbReference>
<evidence type="ECO:0000256" key="6">
    <source>
        <dbReference type="SAM" id="MobiDB-lite"/>
    </source>
</evidence>
<dbReference type="FunFam" id="3.30.230.80:FF:000001">
    <property type="entry name" value="Heat shock protein 90 alpha"/>
    <property type="match status" value="1"/>
</dbReference>
<dbReference type="SUPFAM" id="SSF55874">
    <property type="entry name" value="ATPase domain of HSP90 chaperone/DNA topoisomerase II/histidine kinase"/>
    <property type="match status" value="1"/>
</dbReference>
<evidence type="ECO:0000313" key="10">
    <source>
        <dbReference type="Proteomes" id="UP000076078"/>
    </source>
</evidence>
<dbReference type="InParanoid" id="A0A151ZK36"/>
<evidence type="ECO:0000256" key="7">
    <source>
        <dbReference type="SAM" id="SignalP"/>
    </source>
</evidence>
<dbReference type="Gene3D" id="3.40.50.11260">
    <property type="match status" value="1"/>
</dbReference>
<dbReference type="PIRSF" id="PIRSF002583">
    <property type="entry name" value="Hsp90"/>
    <property type="match status" value="1"/>
</dbReference>
<protein>
    <submittedName>
        <fullName evidence="9">Heat shock protein Hsp90 family protein</fullName>
    </submittedName>
</protein>
<dbReference type="Gene3D" id="3.30.230.80">
    <property type="match status" value="1"/>
</dbReference>
<feature type="binding site" evidence="5">
    <location>
        <position position="77"/>
    </location>
    <ligand>
        <name>ATP</name>
        <dbReference type="ChEBI" id="CHEBI:30616"/>
    </ligand>
</feature>
<dbReference type="Gene3D" id="1.20.120.790">
    <property type="entry name" value="Heat shock protein 90, C-terminal domain"/>
    <property type="match status" value="1"/>
</dbReference>
<dbReference type="SUPFAM" id="SSF110942">
    <property type="entry name" value="HSP90 C-terminal domain"/>
    <property type="match status" value="1"/>
</dbReference>
<evidence type="ECO:0000256" key="4">
    <source>
        <dbReference type="ARBA" id="ARBA00023186"/>
    </source>
</evidence>
<dbReference type="OMA" id="RVMITDE"/>
<dbReference type="InterPro" id="IPR036890">
    <property type="entry name" value="HATPase_C_sf"/>
</dbReference>
<evidence type="ECO:0000256" key="1">
    <source>
        <dbReference type="ARBA" id="ARBA00008239"/>
    </source>
</evidence>
<dbReference type="GO" id="GO:0016887">
    <property type="term" value="F:ATP hydrolysis activity"/>
    <property type="evidence" value="ECO:0007669"/>
    <property type="project" value="InterPro"/>
</dbReference>
<keyword evidence="4" id="KW-0143">Chaperone</keyword>
<evidence type="ECO:0000259" key="8">
    <source>
        <dbReference type="SMART" id="SM00387"/>
    </source>
</evidence>
<dbReference type="OrthoDB" id="5426351at2759"/>
<comment type="similarity">
    <text evidence="1">Belongs to the heat shock protein 90 family.</text>
</comment>
<reference evidence="9 10" key="1">
    <citation type="submission" date="2015-12" db="EMBL/GenBank/DDBJ databases">
        <title>Dictyostelia acquired genes for synthesis and detection of signals that induce cell-type specialization by lateral gene transfer from prokaryotes.</title>
        <authorList>
            <person name="Gloeckner G."/>
            <person name="Schaap P."/>
        </authorList>
    </citation>
    <scope>NUCLEOTIDE SEQUENCE [LARGE SCALE GENOMIC DNA]</scope>
    <source>
        <strain evidence="9 10">TK</strain>
    </source>
</reference>
<evidence type="ECO:0000256" key="5">
    <source>
        <dbReference type="PIRSR" id="PIRSR002583-1"/>
    </source>
</evidence>
<name>A0A151ZK36_TIELA</name>
<organism evidence="9 10">
    <name type="scientific">Tieghemostelium lacteum</name>
    <name type="common">Slime mold</name>
    <name type="synonym">Dictyostelium lacteum</name>
    <dbReference type="NCBI Taxonomy" id="361077"/>
    <lineage>
        <taxon>Eukaryota</taxon>
        <taxon>Amoebozoa</taxon>
        <taxon>Evosea</taxon>
        <taxon>Eumycetozoa</taxon>
        <taxon>Dictyostelia</taxon>
        <taxon>Dictyosteliales</taxon>
        <taxon>Raperosteliaceae</taxon>
        <taxon>Tieghemostelium</taxon>
    </lineage>
</organism>
<feature type="binding site" evidence="5">
    <location>
        <position position="138"/>
    </location>
    <ligand>
        <name>ATP</name>
        <dbReference type="ChEBI" id="CHEBI:30616"/>
    </ligand>
</feature>
<feature type="binding site" evidence="5">
    <location>
        <position position="130"/>
    </location>
    <ligand>
        <name>ATP</name>
        <dbReference type="ChEBI" id="CHEBI:30616"/>
    </ligand>
</feature>
<dbReference type="Pfam" id="PF13589">
    <property type="entry name" value="HATPase_c_3"/>
    <property type="match status" value="1"/>
</dbReference>
<dbReference type="GO" id="GO:0140662">
    <property type="term" value="F:ATP-dependent protein folding chaperone"/>
    <property type="evidence" value="ECO:0007669"/>
    <property type="project" value="InterPro"/>
</dbReference>
<dbReference type="Proteomes" id="UP000076078">
    <property type="component" value="Unassembled WGS sequence"/>
</dbReference>
<sequence length="765" mass="87276">MNKTYRLLLTLSLVGLLLALSTPSTYADDSITSEYTAEEQKLLKENFEQHTFQTEVNKLMNIIINSLYSKKEIFLRELISNASDALDKIRFLALTNPSLLGEGDTAKLEIRIQADPNAKTLTILDKGIGMTKADLIKNLGTIAQSGTKDFIQKLTDSNDPNNTSNLIGQFGVGFYSLFLVADSVVVTSKHNDDDQYIWTSDSHSSFNIAKDPKGNTLGRGTKITLHIKEDSAEFLQESTIKDLIKKYSQFINFPIYLYTSKEVEQPEEPVVEEAKEFEGSEETKVEIEEGEEVEEKEPVKKEPVYEHSWEELNDVKPLWTKSSKEITDEEYNKFYQSLSKTSEDPIAHSHFTVSGDTEFKSIIYIPKTAPQNMFDLDNAVSNIKLFVRRVFITDNLKDLVPNWLRFLVGVIDSDDLPINVSREMLQQHKTLDLIKSKITRKFVALVQEIFDREDKSDYKTFFKAYGTNMKLGVIEDKANKNRLMKLLMFHSSKEEWTTLDEYISRMKEGQEQIYFIAGKSIDSLENSPLIEQALKKGYEVLYLIDPIDEYLVGQNQKYESKSLTNLAREGVKFNDEAEEDKESLKQLNQEYKPLTDFLRKTLSDKVDKVTVSKILADSPAVLVSNQWGVTANMERIMKAQSVSAQEQIPTYMNKKIMEINPDHQLIKQLLARIQEHGTSDEISKISANVLYETSALSSGYSIDNPKSFSNWVYKIMTLSGEKLSEVNYEAKYDNTAAEQPDDLPEMPDINFNEPPANEHTPHDEL</sequence>
<comment type="caution">
    <text evidence="9">The sequence shown here is derived from an EMBL/GenBank/DDBJ whole genome shotgun (WGS) entry which is preliminary data.</text>
</comment>
<evidence type="ECO:0000256" key="2">
    <source>
        <dbReference type="ARBA" id="ARBA00022741"/>
    </source>
</evidence>
<dbReference type="InterPro" id="IPR001404">
    <property type="entry name" value="Hsp90_fam"/>
</dbReference>
<feature type="signal peptide" evidence="7">
    <location>
        <begin position="1"/>
        <end position="27"/>
    </location>
</feature>
<dbReference type="AlphaFoldDB" id="A0A151ZK36"/>
<dbReference type="FunCoup" id="A0A151ZK36">
    <property type="interactions" value="255"/>
</dbReference>
<gene>
    <name evidence="9" type="ORF">DLAC_04639</name>
</gene>
<evidence type="ECO:0000313" key="9">
    <source>
        <dbReference type="EMBL" id="KYQ94343.1"/>
    </source>
</evidence>
<evidence type="ECO:0000256" key="3">
    <source>
        <dbReference type="ARBA" id="ARBA00022840"/>
    </source>
</evidence>
<dbReference type="STRING" id="361077.A0A151ZK36"/>
<dbReference type="EMBL" id="LODT01000022">
    <property type="protein sequence ID" value="KYQ94343.1"/>
    <property type="molecule type" value="Genomic_DNA"/>
</dbReference>
<feature type="binding site" evidence="5">
    <location>
        <begin position="145"/>
        <end position="146"/>
    </location>
    <ligand>
        <name>ATP</name>
        <dbReference type="ChEBI" id="CHEBI:30616"/>
    </ligand>
</feature>
<dbReference type="CDD" id="cd16927">
    <property type="entry name" value="HATPase_Hsp90-like"/>
    <property type="match status" value="1"/>
</dbReference>
<feature type="chain" id="PRO_5007593407" evidence="7">
    <location>
        <begin position="28"/>
        <end position="765"/>
    </location>
</feature>
<feature type="binding site" evidence="5">
    <location>
        <position position="221"/>
    </location>
    <ligand>
        <name>ATP</name>
        <dbReference type="ChEBI" id="CHEBI:30616"/>
    </ligand>
</feature>
<proteinExistence type="inferred from homology"/>
<dbReference type="SUPFAM" id="SSF54211">
    <property type="entry name" value="Ribosomal protein S5 domain 2-like"/>
    <property type="match status" value="1"/>
</dbReference>
<dbReference type="InterPro" id="IPR020575">
    <property type="entry name" value="Hsp90_N"/>
</dbReference>
<dbReference type="InterPro" id="IPR003594">
    <property type="entry name" value="HATPase_dom"/>
</dbReference>
<feature type="domain" description="Histidine kinase/HSP90-like ATPase" evidence="8">
    <location>
        <begin position="70"/>
        <end position="231"/>
    </location>
</feature>
<keyword evidence="7" id="KW-0732">Signal</keyword>
<dbReference type="PRINTS" id="PR00775">
    <property type="entry name" value="HEATSHOCK90"/>
</dbReference>
<dbReference type="GO" id="GO:0005524">
    <property type="term" value="F:ATP binding"/>
    <property type="evidence" value="ECO:0007669"/>
    <property type="project" value="UniProtKB-KW"/>
</dbReference>
<dbReference type="FunFam" id="3.30.565.10:FF:000005">
    <property type="entry name" value="Heat shock protein 90"/>
    <property type="match status" value="1"/>
</dbReference>
<feature type="region of interest" description="Disordered" evidence="6">
    <location>
        <begin position="733"/>
        <end position="765"/>
    </location>
</feature>
<keyword evidence="2 5" id="KW-0547">Nucleotide-binding</keyword>
<dbReference type="GO" id="GO:0051082">
    <property type="term" value="F:unfolded protein binding"/>
    <property type="evidence" value="ECO:0007669"/>
    <property type="project" value="InterPro"/>
</dbReference>
<dbReference type="InterPro" id="IPR037196">
    <property type="entry name" value="HSP90_C"/>
</dbReference>
<keyword evidence="3 5" id="KW-0067">ATP-binding</keyword>